<dbReference type="EMBL" id="MHVR01000014">
    <property type="protein sequence ID" value="OHA95941.1"/>
    <property type="molecule type" value="Genomic_DNA"/>
</dbReference>
<proteinExistence type="predicted"/>
<feature type="transmembrane region" description="Helical" evidence="1">
    <location>
        <begin position="58"/>
        <end position="78"/>
    </location>
</feature>
<protein>
    <submittedName>
        <fullName evidence="2">Uncharacterized protein</fullName>
    </submittedName>
</protein>
<feature type="transmembrane region" description="Helical" evidence="1">
    <location>
        <begin position="12"/>
        <end position="37"/>
    </location>
</feature>
<keyword evidence="1" id="KW-0812">Transmembrane</keyword>
<dbReference type="AlphaFoldDB" id="A0A1G2TH51"/>
<dbReference type="Proteomes" id="UP000178175">
    <property type="component" value="Unassembled WGS sequence"/>
</dbReference>
<evidence type="ECO:0000256" key="1">
    <source>
        <dbReference type="SAM" id="Phobius"/>
    </source>
</evidence>
<evidence type="ECO:0000313" key="3">
    <source>
        <dbReference type="Proteomes" id="UP000178175"/>
    </source>
</evidence>
<reference evidence="2 3" key="1">
    <citation type="journal article" date="2016" name="Nat. Commun.">
        <title>Thousands of microbial genomes shed light on interconnected biogeochemical processes in an aquifer system.</title>
        <authorList>
            <person name="Anantharaman K."/>
            <person name="Brown C.T."/>
            <person name="Hug L.A."/>
            <person name="Sharon I."/>
            <person name="Castelle C.J."/>
            <person name="Probst A.J."/>
            <person name="Thomas B.C."/>
            <person name="Singh A."/>
            <person name="Wilkins M.J."/>
            <person name="Karaoz U."/>
            <person name="Brodie E.L."/>
            <person name="Williams K.H."/>
            <person name="Hubbard S.S."/>
            <person name="Banfield J.F."/>
        </authorList>
    </citation>
    <scope>NUCLEOTIDE SEQUENCE [LARGE SCALE GENOMIC DNA]</scope>
</reference>
<comment type="caution">
    <text evidence="2">The sequence shown here is derived from an EMBL/GenBank/DDBJ whole genome shotgun (WGS) entry which is preliminary data.</text>
</comment>
<organism evidence="2 3">
    <name type="scientific">Candidatus Zambryskibacteria bacterium RIFCSPHIGHO2_02_FULL_43_14</name>
    <dbReference type="NCBI Taxonomy" id="1802748"/>
    <lineage>
        <taxon>Bacteria</taxon>
        <taxon>Candidatus Zambryskiibacteriota</taxon>
    </lineage>
</organism>
<accession>A0A1G2TH51</accession>
<name>A0A1G2TH51_9BACT</name>
<dbReference type="Pfam" id="PF18895">
    <property type="entry name" value="T4SS_pilin"/>
    <property type="match status" value="1"/>
</dbReference>
<gene>
    <name evidence="2" type="ORF">A3C70_02960</name>
</gene>
<sequence length="93" mass="10285">MAPTTFGELVNIFINLIQATLPLLMGLSLLVFVWGLVKFISRAGGDEKAVTDGKKLMMWGLIALFVMISIWGILRFFYSSLGFSKTFGLPLLP</sequence>
<keyword evidence="1" id="KW-1133">Transmembrane helix</keyword>
<dbReference type="InterPro" id="IPR043993">
    <property type="entry name" value="T4SS_pilin"/>
</dbReference>
<keyword evidence="1" id="KW-0472">Membrane</keyword>
<evidence type="ECO:0000313" key="2">
    <source>
        <dbReference type="EMBL" id="OHA95941.1"/>
    </source>
</evidence>